<comment type="caution">
    <text evidence="2">The sequence shown here is derived from an EMBL/GenBank/DDBJ whole genome shotgun (WGS) entry which is preliminary data.</text>
</comment>
<sequence>MVTHLSPERMIDLGGRQGATGHGILILQYAKIARKHSTVALRPITIPSTTPASIVNAPPEIVYDQATSNCGFSYVLIGHPASGITDSFGSRRHSLSIMNNVEEKGPIAPGKVRIKQKSQENDQNWTNTDTGKEECTKSQKFSTKWSKSQQ</sequence>
<feature type="compositionally biased region" description="Polar residues" evidence="1">
    <location>
        <begin position="138"/>
        <end position="150"/>
    </location>
</feature>
<feature type="region of interest" description="Disordered" evidence="1">
    <location>
        <begin position="106"/>
        <end position="150"/>
    </location>
</feature>
<keyword evidence="3" id="KW-1185">Reference proteome</keyword>
<dbReference type="Proteomes" id="UP001151760">
    <property type="component" value="Unassembled WGS sequence"/>
</dbReference>
<evidence type="ECO:0000256" key="1">
    <source>
        <dbReference type="SAM" id="MobiDB-lite"/>
    </source>
</evidence>
<reference evidence="2" key="1">
    <citation type="journal article" date="2022" name="Int. J. Mol. Sci.">
        <title>Draft Genome of Tanacetum Coccineum: Genomic Comparison of Closely Related Tanacetum-Family Plants.</title>
        <authorList>
            <person name="Yamashiro T."/>
            <person name="Shiraishi A."/>
            <person name="Nakayama K."/>
            <person name="Satake H."/>
        </authorList>
    </citation>
    <scope>NUCLEOTIDE SEQUENCE</scope>
</reference>
<evidence type="ECO:0000313" key="2">
    <source>
        <dbReference type="EMBL" id="GJS74297.1"/>
    </source>
</evidence>
<reference evidence="2" key="2">
    <citation type="submission" date="2022-01" db="EMBL/GenBank/DDBJ databases">
        <authorList>
            <person name="Yamashiro T."/>
            <person name="Shiraishi A."/>
            <person name="Satake H."/>
            <person name="Nakayama K."/>
        </authorList>
    </citation>
    <scope>NUCLEOTIDE SEQUENCE</scope>
</reference>
<proteinExistence type="predicted"/>
<organism evidence="2 3">
    <name type="scientific">Tanacetum coccineum</name>
    <dbReference type="NCBI Taxonomy" id="301880"/>
    <lineage>
        <taxon>Eukaryota</taxon>
        <taxon>Viridiplantae</taxon>
        <taxon>Streptophyta</taxon>
        <taxon>Embryophyta</taxon>
        <taxon>Tracheophyta</taxon>
        <taxon>Spermatophyta</taxon>
        <taxon>Magnoliopsida</taxon>
        <taxon>eudicotyledons</taxon>
        <taxon>Gunneridae</taxon>
        <taxon>Pentapetalae</taxon>
        <taxon>asterids</taxon>
        <taxon>campanulids</taxon>
        <taxon>Asterales</taxon>
        <taxon>Asteraceae</taxon>
        <taxon>Asteroideae</taxon>
        <taxon>Anthemideae</taxon>
        <taxon>Anthemidinae</taxon>
        <taxon>Tanacetum</taxon>
    </lineage>
</organism>
<gene>
    <name evidence="2" type="ORF">Tco_0707138</name>
</gene>
<accession>A0ABQ4YAA7</accession>
<name>A0ABQ4YAA7_9ASTR</name>
<dbReference type="EMBL" id="BQNB010010221">
    <property type="protein sequence ID" value="GJS74297.1"/>
    <property type="molecule type" value="Genomic_DNA"/>
</dbReference>
<protein>
    <submittedName>
        <fullName evidence="2">Uncharacterized protein</fullName>
    </submittedName>
</protein>
<evidence type="ECO:0000313" key="3">
    <source>
        <dbReference type="Proteomes" id="UP001151760"/>
    </source>
</evidence>